<feature type="region of interest" description="Disordered" evidence="1">
    <location>
        <begin position="54"/>
        <end position="74"/>
    </location>
</feature>
<proteinExistence type="predicted"/>
<dbReference type="RefSeq" id="XP_018275458.1">
    <property type="nucleotide sequence ID" value="XM_018419954.1"/>
</dbReference>
<gene>
    <name evidence="2" type="ORF">CC85DRAFT_210309</name>
</gene>
<dbReference type="EMBL" id="KQ087275">
    <property type="protein sequence ID" value="KLT38967.1"/>
    <property type="molecule type" value="Genomic_DNA"/>
</dbReference>
<evidence type="ECO:0000313" key="2">
    <source>
        <dbReference type="EMBL" id="KLT38967.1"/>
    </source>
</evidence>
<evidence type="ECO:0000256" key="1">
    <source>
        <dbReference type="SAM" id="MobiDB-lite"/>
    </source>
</evidence>
<dbReference type="GeneID" id="28980557"/>
<evidence type="ECO:0000313" key="3">
    <source>
        <dbReference type="Proteomes" id="UP000053611"/>
    </source>
</evidence>
<protein>
    <submittedName>
        <fullName evidence="2">Uncharacterized protein</fullName>
    </submittedName>
</protein>
<name>A0A0J0XD41_9TREE</name>
<organism evidence="2 3">
    <name type="scientific">Cutaneotrichosporon oleaginosum</name>
    <dbReference type="NCBI Taxonomy" id="879819"/>
    <lineage>
        <taxon>Eukaryota</taxon>
        <taxon>Fungi</taxon>
        <taxon>Dikarya</taxon>
        <taxon>Basidiomycota</taxon>
        <taxon>Agaricomycotina</taxon>
        <taxon>Tremellomycetes</taxon>
        <taxon>Trichosporonales</taxon>
        <taxon>Trichosporonaceae</taxon>
        <taxon>Cutaneotrichosporon</taxon>
    </lineage>
</organism>
<dbReference type="AlphaFoldDB" id="A0A0J0XD41"/>
<dbReference type="Proteomes" id="UP000053611">
    <property type="component" value="Unassembled WGS sequence"/>
</dbReference>
<keyword evidence="3" id="KW-1185">Reference proteome</keyword>
<sequence length="89" mass="9388">MRLRSTPCIHAIHQARHRSSQLVHGGASATDALLLAVATPPLYLLLLPLAPPTPPTLMRSPTRRRVGSGTPANEAEGCVVKDIGSTGLF</sequence>
<reference evidence="2 3" key="1">
    <citation type="submission" date="2015-03" db="EMBL/GenBank/DDBJ databases">
        <title>Genomics and transcriptomics of the oil-accumulating basidiomycete yeast T. oleaginosus allow insights into substrate utilization and the diverse evolutionary trajectories of mating systems in fungi.</title>
        <authorList>
            <consortium name="DOE Joint Genome Institute"/>
            <person name="Kourist R."/>
            <person name="Kracht O."/>
            <person name="Bracharz F."/>
            <person name="Lipzen A."/>
            <person name="Nolan M."/>
            <person name="Ohm R."/>
            <person name="Grigoriev I."/>
            <person name="Sun S."/>
            <person name="Heitman J."/>
            <person name="Bruck T."/>
            <person name="Nowrousian M."/>
        </authorList>
    </citation>
    <scope>NUCLEOTIDE SEQUENCE [LARGE SCALE GENOMIC DNA]</scope>
    <source>
        <strain evidence="2 3">IBC0246</strain>
    </source>
</reference>
<accession>A0A0J0XD41</accession>